<evidence type="ECO:0000313" key="8">
    <source>
        <dbReference type="Proteomes" id="UP000030854"/>
    </source>
</evidence>
<keyword evidence="5" id="KW-0539">Nucleus</keyword>
<evidence type="ECO:0000256" key="6">
    <source>
        <dbReference type="SAM" id="MobiDB-lite"/>
    </source>
</evidence>
<evidence type="ECO:0000256" key="2">
    <source>
        <dbReference type="ARBA" id="ARBA00022491"/>
    </source>
</evidence>
<protein>
    <submittedName>
        <fullName evidence="7">Putative transcriptional regulatory protein dep1 protein</fullName>
    </submittedName>
</protein>
<dbReference type="OMA" id="IQNETHE"/>
<evidence type="ECO:0000256" key="3">
    <source>
        <dbReference type="ARBA" id="ARBA00023015"/>
    </source>
</evidence>
<gene>
    <name evidence="7" type="ORF">EV44_g1093</name>
</gene>
<dbReference type="HOGENOM" id="CLU_012439_1_0_1"/>
<evidence type="ECO:0000256" key="1">
    <source>
        <dbReference type="ARBA" id="ARBA00004123"/>
    </source>
</evidence>
<evidence type="ECO:0000256" key="5">
    <source>
        <dbReference type="ARBA" id="ARBA00023242"/>
    </source>
</evidence>
<keyword evidence="3" id="KW-0805">Transcription regulation</keyword>
<dbReference type="Gene3D" id="1.20.5.1500">
    <property type="match status" value="1"/>
</dbReference>
<dbReference type="SMART" id="SM01401">
    <property type="entry name" value="Sds3"/>
    <property type="match status" value="1"/>
</dbReference>
<reference evidence="7 8" key="1">
    <citation type="journal article" date="2014" name="BMC Genomics">
        <title>Adaptive genomic structural variation in the grape powdery mildew pathogen, Erysiphe necator.</title>
        <authorList>
            <person name="Jones L."/>
            <person name="Riaz S."/>
            <person name="Morales-Cruz A."/>
            <person name="Amrine K.C."/>
            <person name="McGuire B."/>
            <person name="Gubler W.D."/>
            <person name="Walker M.A."/>
            <person name="Cantu D."/>
        </authorList>
    </citation>
    <scope>NUCLEOTIDE SEQUENCE [LARGE SCALE GENOMIC DNA]</scope>
    <source>
        <strain evidence="8">c</strain>
    </source>
</reference>
<feature type="compositionally biased region" description="Polar residues" evidence="6">
    <location>
        <begin position="18"/>
        <end position="34"/>
    </location>
</feature>
<feature type="region of interest" description="Disordered" evidence="6">
    <location>
        <begin position="235"/>
        <end position="254"/>
    </location>
</feature>
<keyword evidence="4" id="KW-0804">Transcription</keyword>
<dbReference type="InterPro" id="IPR013907">
    <property type="entry name" value="Sds3"/>
</dbReference>
<comment type="caution">
    <text evidence="7">The sequence shown here is derived from an EMBL/GenBank/DDBJ whole genome shotgun (WGS) entry which is preliminary data.</text>
</comment>
<dbReference type="Pfam" id="PF08598">
    <property type="entry name" value="Sds3"/>
    <property type="match status" value="1"/>
</dbReference>
<organism evidence="7 8">
    <name type="scientific">Uncinula necator</name>
    <name type="common">Grape powdery mildew</name>
    <dbReference type="NCBI Taxonomy" id="52586"/>
    <lineage>
        <taxon>Eukaryota</taxon>
        <taxon>Fungi</taxon>
        <taxon>Dikarya</taxon>
        <taxon>Ascomycota</taxon>
        <taxon>Pezizomycotina</taxon>
        <taxon>Leotiomycetes</taxon>
        <taxon>Erysiphales</taxon>
        <taxon>Erysiphaceae</taxon>
        <taxon>Erysiphe</taxon>
    </lineage>
</organism>
<keyword evidence="8" id="KW-1185">Reference proteome</keyword>
<sequence length="659" mass="73475">MDKIEDEITQAYNLVVSPSNLPSNVDADSSSNLSELEDKSARDLGEDIVANNRDDEVAIDRSEILSNVSDGINDSEAETVHMEESSVKPLSPTDSNLAPSTKFSYNKITSYELRGFAVENLQGDEGEEAHTSDKVLVDEFLDSARNSIPNEADNINLEDPNTSITFEVENKEVISKVSSDSRKRKRSILGVTVLGEINEPLRKRTGSILAGCNGYFNEDEIAIEEISSNFVAENHSAGEERGAPGEESTEDAEEDAEKLNIATETPDTGSSSCKIGQKKKILYKPNVLNNEEDAENTVDQDSIVLGLNPKTQEVDMPINEEDENDVAIRNDEAIERKRNALDRLSGIERQFSIFRERLYEERLKHLNDEDDMLRQPQPSHPEYLAWLQCIDARRDERIRIAEKQYSYKLQCLKKVAVAQRSQILAQYQQEIRGVREHKLEQLGEQWYKIQHDRRNSTGICPEFSLRFPRKRSQQLLNHIAYCNEVSILSGVAKYVGFPAAPIMAPASAIELEEDLEKIGRSKRNSQAPPPVSFHDLVALRAISSSFKIQTPRRKASPRYGGQKCGNSSNSYTCHQITGMDGTCPQKDSVETPDLVQKIPQTCQASRQASVSPHSGQALANIPDSIHLSKTQAIHNIKSSTISPVATVNIDLLHESRLSA</sequence>
<dbReference type="PANTHER" id="PTHR21964">
    <property type="entry name" value="BREAST CANCER METASTASIS-SUPPRESSOR 1"/>
    <property type="match status" value="1"/>
</dbReference>
<name>A0A0B1PIR1_UNCNE</name>
<dbReference type="GO" id="GO:0005654">
    <property type="term" value="C:nucleoplasm"/>
    <property type="evidence" value="ECO:0007669"/>
    <property type="project" value="UniProtKB-ARBA"/>
</dbReference>
<dbReference type="AlphaFoldDB" id="A0A0B1PIR1"/>
<keyword evidence="2" id="KW-0678">Repressor</keyword>
<comment type="subcellular location">
    <subcellularLocation>
        <location evidence="1">Nucleus</location>
    </subcellularLocation>
</comment>
<dbReference type="EMBL" id="JNVN01000049">
    <property type="protein sequence ID" value="KHJ36369.1"/>
    <property type="molecule type" value="Genomic_DNA"/>
</dbReference>
<accession>A0A0B1PIR1</accession>
<feature type="region of interest" description="Disordered" evidence="6">
    <location>
        <begin position="18"/>
        <end position="42"/>
    </location>
</feature>
<dbReference type="STRING" id="52586.A0A0B1PIR1"/>
<proteinExistence type="predicted"/>
<dbReference type="Proteomes" id="UP000030854">
    <property type="component" value="Unassembled WGS sequence"/>
</dbReference>
<evidence type="ECO:0000313" key="7">
    <source>
        <dbReference type="EMBL" id="KHJ36369.1"/>
    </source>
</evidence>
<dbReference type="GO" id="GO:0010468">
    <property type="term" value="P:regulation of gene expression"/>
    <property type="evidence" value="ECO:0007669"/>
    <property type="project" value="UniProtKB-ARBA"/>
</dbReference>
<evidence type="ECO:0000256" key="4">
    <source>
        <dbReference type="ARBA" id="ARBA00023163"/>
    </source>
</evidence>